<dbReference type="VEuPathDB" id="VectorBase:RPRC012155"/>
<dbReference type="EMBL" id="ACPB03027237">
    <property type="status" value="NOT_ANNOTATED_CDS"/>
    <property type="molecule type" value="Genomic_DNA"/>
</dbReference>
<dbReference type="HOGENOM" id="CLU_1507125_0_0_1"/>
<dbReference type="InParanoid" id="T1I783"/>
<accession>T1I783</accession>
<organism evidence="1 2">
    <name type="scientific">Rhodnius prolixus</name>
    <name type="common">Triatomid bug</name>
    <dbReference type="NCBI Taxonomy" id="13249"/>
    <lineage>
        <taxon>Eukaryota</taxon>
        <taxon>Metazoa</taxon>
        <taxon>Ecdysozoa</taxon>
        <taxon>Arthropoda</taxon>
        <taxon>Hexapoda</taxon>
        <taxon>Insecta</taxon>
        <taxon>Pterygota</taxon>
        <taxon>Neoptera</taxon>
        <taxon>Paraneoptera</taxon>
        <taxon>Hemiptera</taxon>
        <taxon>Heteroptera</taxon>
        <taxon>Panheteroptera</taxon>
        <taxon>Cimicomorpha</taxon>
        <taxon>Reduviidae</taxon>
        <taxon>Triatominae</taxon>
        <taxon>Rhodnius</taxon>
    </lineage>
</organism>
<dbReference type="Proteomes" id="UP000015103">
    <property type="component" value="Unassembled WGS sequence"/>
</dbReference>
<reference evidence="1" key="1">
    <citation type="submission" date="2015-05" db="UniProtKB">
        <authorList>
            <consortium name="EnsemblMetazoa"/>
        </authorList>
    </citation>
    <scope>IDENTIFICATION</scope>
</reference>
<name>T1I783_RHOPR</name>
<sequence length="179" mass="21173">MDHSRFPRVIAEEVLRIVIVALFMFGFLAEAQYGGPPKMPEGCKDIYNRGVDNLDYKQLCTKKQKVYAFFIDFASAFDTIDRYPKILAREVIRRNLFWFKEVSRYAEMVNLEVNLNLDNLNDTDLWRNSFILLTNELRKYFKKQALQKTLETSFSSLYCELLFDLGNNSYLNNDLQLYK</sequence>
<dbReference type="AlphaFoldDB" id="T1I783"/>
<dbReference type="EnsemblMetazoa" id="RPRC012155-RA">
    <property type="protein sequence ID" value="RPRC012155-PA"/>
    <property type="gene ID" value="RPRC012155"/>
</dbReference>
<dbReference type="EMBL" id="ACPB03027238">
    <property type="status" value="NOT_ANNOTATED_CDS"/>
    <property type="molecule type" value="Genomic_DNA"/>
</dbReference>
<evidence type="ECO:0000313" key="1">
    <source>
        <dbReference type="EnsemblMetazoa" id="RPRC012155-PA"/>
    </source>
</evidence>
<evidence type="ECO:0000313" key="2">
    <source>
        <dbReference type="Proteomes" id="UP000015103"/>
    </source>
</evidence>
<protein>
    <submittedName>
        <fullName evidence="1">Uncharacterized protein</fullName>
    </submittedName>
</protein>
<dbReference type="EMBL" id="ACPB03027236">
    <property type="status" value="NOT_ANNOTATED_CDS"/>
    <property type="molecule type" value="Genomic_DNA"/>
</dbReference>
<proteinExistence type="predicted"/>
<keyword evidence="2" id="KW-1185">Reference proteome</keyword>